<dbReference type="Proteomes" id="UP000594638">
    <property type="component" value="Unassembled WGS sequence"/>
</dbReference>
<reference evidence="2 3" key="1">
    <citation type="submission" date="2019-12" db="EMBL/GenBank/DDBJ databases">
        <authorList>
            <person name="Alioto T."/>
            <person name="Alioto T."/>
            <person name="Gomez Garrido J."/>
        </authorList>
    </citation>
    <scope>NUCLEOTIDE SEQUENCE [LARGE SCALE GENOMIC DNA]</scope>
</reference>
<evidence type="ECO:0000259" key="1">
    <source>
        <dbReference type="Pfam" id="PF16719"/>
    </source>
</evidence>
<dbReference type="CDD" id="cd00024">
    <property type="entry name" value="CD_CSD"/>
    <property type="match status" value="1"/>
</dbReference>
<dbReference type="InterPro" id="IPR032001">
    <property type="entry name" value="SAWADEE_dom"/>
</dbReference>
<dbReference type="Gene3D" id="2.30.30.140">
    <property type="match status" value="1"/>
</dbReference>
<dbReference type="EMBL" id="CACTIH010005696">
    <property type="protein sequence ID" value="CAA3000500.1"/>
    <property type="molecule type" value="Genomic_DNA"/>
</dbReference>
<comment type="caution">
    <text evidence="2">The sequence shown here is derived from an EMBL/GenBank/DDBJ whole genome shotgun (WGS) entry which is preliminary data.</text>
</comment>
<accession>A0A8S0T990</accession>
<keyword evidence="3" id="KW-1185">Reference proteome</keyword>
<keyword evidence="2" id="KW-0371">Homeobox</keyword>
<dbReference type="Pfam" id="PF16719">
    <property type="entry name" value="SAWADEE"/>
    <property type="match status" value="1"/>
</dbReference>
<keyword evidence="2" id="KW-0238">DNA-binding</keyword>
<dbReference type="InterPro" id="IPR039276">
    <property type="entry name" value="SHH1/2"/>
</dbReference>
<dbReference type="Gramene" id="OE9A082689T3">
    <property type="protein sequence ID" value="OE9A082689C3"/>
    <property type="gene ID" value="OE9A082689"/>
</dbReference>
<proteinExistence type="predicted"/>
<evidence type="ECO:0000313" key="2">
    <source>
        <dbReference type="EMBL" id="CAA3000500.1"/>
    </source>
</evidence>
<dbReference type="GO" id="GO:0003682">
    <property type="term" value="F:chromatin binding"/>
    <property type="evidence" value="ECO:0007669"/>
    <property type="project" value="InterPro"/>
</dbReference>
<dbReference type="PANTHER" id="PTHR33827">
    <property type="entry name" value="PROTEIN SAWADEE HOMEODOMAIN HOMOLOG 2"/>
    <property type="match status" value="1"/>
</dbReference>
<dbReference type="AlphaFoldDB" id="A0A8S0T990"/>
<organism evidence="2 3">
    <name type="scientific">Olea europaea subsp. europaea</name>
    <dbReference type="NCBI Taxonomy" id="158383"/>
    <lineage>
        <taxon>Eukaryota</taxon>
        <taxon>Viridiplantae</taxon>
        <taxon>Streptophyta</taxon>
        <taxon>Embryophyta</taxon>
        <taxon>Tracheophyta</taxon>
        <taxon>Spermatophyta</taxon>
        <taxon>Magnoliopsida</taxon>
        <taxon>eudicotyledons</taxon>
        <taxon>Gunneridae</taxon>
        <taxon>Pentapetalae</taxon>
        <taxon>asterids</taxon>
        <taxon>lamiids</taxon>
        <taxon>Lamiales</taxon>
        <taxon>Oleaceae</taxon>
        <taxon>Oleeae</taxon>
        <taxon>Olea</taxon>
    </lineage>
</organism>
<dbReference type="Gene3D" id="2.40.50.40">
    <property type="match status" value="1"/>
</dbReference>
<sequence>MNLRPRNKQPFSGFTKAEIEKMEHLLKEYNEQSLDEEFYKKLARDFSRSSGRAGKPAVKWTEVQIWFQKRQQNCLSKETSCDAPNNPPAVSDACISNKVSGNFQAPKVTRVLLNSRPQHRVDVGDMVVGICSKKNSQNHCAQERKIVFDIGSGEKVQDISKMKFEARSSIDGAWYDVEQFLLHRCRSGETQVCVRYVGFGREDDEWVNVKNDVRERSIPLEHSECKKVEVGDLVVCFQESQDQARYYDAHVIEIERRLHDIRGCRCIFLIRYDHDNKEERVCLKRLCCRPDKLAQPEIN</sequence>
<evidence type="ECO:0000313" key="3">
    <source>
        <dbReference type="Proteomes" id="UP000594638"/>
    </source>
</evidence>
<feature type="domain" description="SAWADEE" evidence="1">
    <location>
        <begin position="161"/>
        <end position="287"/>
    </location>
</feature>
<protein>
    <submittedName>
        <fullName evidence="2">SAWADEE HOMEODOMAIN HOMOLOG 1-like</fullName>
    </submittedName>
</protein>
<dbReference type="OrthoDB" id="1885884at2759"/>
<gene>
    <name evidence="2" type="ORF">OLEA9_A082689</name>
</gene>
<dbReference type="GO" id="GO:0003677">
    <property type="term" value="F:DNA binding"/>
    <property type="evidence" value="ECO:0007669"/>
    <property type="project" value="UniProtKB-KW"/>
</dbReference>
<name>A0A8S0T990_OLEEU</name>
<dbReference type="SUPFAM" id="SSF54160">
    <property type="entry name" value="Chromo domain-like"/>
    <property type="match status" value="1"/>
</dbReference>
<dbReference type="PANTHER" id="PTHR33827:SF3">
    <property type="entry name" value="OS09G0346900 PROTEIN"/>
    <property type="match status" value="1"/>
</dbReference>
<dbReference type="InterPro" id="IPR016197">
    <property type="entry name" value="Chromo-like_dom_sf"/>
</dbReference>